<feature type="compositionally biased region" description="Basic and acidic residues" evidence="1">
    <location>
        <begin position="65"/>
        <end position="76"/>
    </location>
</feature>
<evidence type="ECO:0000256" key="2">
    <source>
        <dbReference type="SAM" id="Phobius"/>
    </source>
</evidence>
<dbReference type="EMBL" id="GBHO01040479">
    <property type="protein sequence ID" value="JAG03125.1"/>
    <property type="molecule type" value="Transcribed_RNA"/>
</dbReference>
<proteinExistence type="predicted"/>
<evidence type="ECO:0000313" key="3">
    <source>
        <dbReference type="EMBL" id="JAG03125.1"/>
    </source>
</evidence>
<organism evidence="3">
    <name type="scientific">Lygus hesperus</name>
    <name type="common">Western plant bug</name>
    <dbReference type="NCBI Taxonomy" id="30085"/>
    <lineage>
        <taxon>Eukaryota</taxon>
        <taxon>Metazoa</taxon>
        <taxon>Ecdysozoa</taxon>
        <taxon>Arthropoda</taxon>
        <taxon>Hexapoda</taxon>
        <taxon>Insecta</taxon>
        <taxon>Pterygota</taxon>
        <taxon>Neoptera</taxon>
        <taxon>Paraneoptera</taxon>
        <taxon>Hemiptera</taxon>
        <taxon>Heteroptera</taxon>
        <taxon>Panheteroptera</taxon>
        <taxon>Cimicomorpha</taxon>
        <taxon>Miridae</taxon>
        <taxon>Mirini</taxon>
        <taxon>Lygus</taxon>
    </lineage>
</organism>
<reference evidence="3" key="1">
    <citation type="journal article" date="2014" name="PLoS ONE">
        <title>Transcriptome-Based Identification of ABC Transporters in the Western Tarnished Plant Bug Lygus hesperus.</title>
        <authorList>
            <person name="Hull J.J."/>
            <person name="Chaney K."/>
            <person name="Geib S.M."/>
            <person name="Fabrick J.A."/>
            <person name="Brent C.S."/>
            <person name="Walsh D."/>
            <person name="Lavine L.C."/>
        </authorList>
    </citation>
    <scope>NUCLEOTIDE SEQUENCE</scope>
</reference>
<feature type="region of interest" description="Disordered" evidence="1">
    <location>
        <begin position="57"/>
        <end position="112"/>
    </location>
</feature>
<keyword evidence="2" id="KW-0472">Membrane</keyword>
<accession>A0A0A9WE61</accession>
<feature type="compositionally biased region" description="Basic and acidic residues" evidence="1">
    <location>
        <begin position="91"/>
        <end position="102"/>
    </location>
</feature>
<feature type="non-terminal residue" evidence="3">
    <location>
        <position position="112"/>
    </location>
</feature>
<feature type="non-terminal residue" evidence="3">
    <location>
        <position position="1"/>
    </location>
</feature>
<sequence>HGEAGDSDGFIVVLYIYGYIWLATIGVFIACHSKGLEKTPRSHVFGYVQSYAIPRRCRRKKSEKKKPSIDASDRRSVKTVTSKKGSVQRAPSEEKIEKEPIPQHRYSNVAGR</sequence>
<keyword evidence="2" id="KW-0812">Transmembrane</keyword>
<reference evidence="3" key="2">
    <citation type="submission" date="2014-07" db="EMBL/GenBank/DDBJ databases">
        <authorList>
            <person name="Hull J."/>
        </authorList>
    </citation>
    <scope>NUCLEOTIDE SEQUENCE</scope>
</reference>
<dbReference type="AlphaFoldDB" id="A0A0A9WE61"/>
<protein>
    <submittedName>
        <fullName evidence="3">Peroxisomal membrane protein 11A</fullName>
    </submittedName>
</protein>
<feature type="transmembrane region" description="Helical" evidence="2">
    <location>
        <begin position="12"/>
        <end position="31"/>
    </location>
</feature>
<name>A0A0A9WE61_LYGHE</name>
<evidence type="ECO:0000256" key="1">
    <source>
        <dbReference type="SAM" id="MobiDB-lite"/>
    </source>
</evidence>
<keyword evidence="2" id="KW-1133">Transmembrane helix</keyword>
<gene>
    <name evidence="3" type="primary">PEX11A_2</name>
    <name evidence="3" type="ORF">CM83_103319</name>
</gene>